<evidence type="ECO:0000256" key="6">
    <source>
        <dbReference type="ARBA" id="ARBA00022918"/>
    </source>
</evidence>
<keyword evidence="3" id="KW-0540">Nuclease</keyword>
<evidence type="ECO:0000256" key="4">
    <source>
        <dbReference type="ARBA" id="ARBA00022759"/>
    </source>
</evidence>
<keyword evidence="4" id="KW-0255">Endonuclease</keyword>
<organism evidence="8 9">
    <name type="scientific">Austropuccinia psidii MF-1</name>
    <dbReference type="NCBI Taxonomy" id="1389203"/>
    <lineage>
        <taxon>Eukaryota</taxon>
        <taxon>Fungi</taxon>
        <taxon>Dikarya</taxon>
        <taxon>Basidiomycota</taxon>
        <taxon>Pucciniomycotina</taxon>
        <taxon>Pucciniomycetes</taxon>
        <taxon>Pucciniales</taxon>
        <taxon>Sphaerophragmiaceae</taxon>
        <taxon>Austropuccinia</taxon>
    </lineage>
</organism>
<reference evidence="8" key="1">
    <citation type="submission" date="2021-03" db="EMBL/GenBank/DDBJ databases">
        <title>Draft genome sequence of rust myrtle Austropuccinia psidii MF-1, a brazilian biotype.</title>
        <authorList>
            <person name="Quecine M.C."/>
            <person name="Pachon D.M.R."/>
            <person name="Bonatelli M.L."/>
            <person name="Correr F.H."/>
            <person name="Franceschini L.M."/>
            <person name="Leite T.F."/>
            <person name="Margarido G.R.A."/>
            <person name="Almeida C.A."/>
            <person name="Ferrarezi J.A."/>
            <person name="Labate C.A."/>
        </authorList>
    </citation>
    <scope>NUCLEOTIDE SEQUENCE</scope>
    <source>
        <strain evidence="8">MF-1</strain>
    </source>
</reference>
<comment type="caution">
    <text evidence="8">The sequence shown here is derived from an EMBL/GenBank/DDBJ whole genome shotgun (WGS) entry which is preliminary data.</text>
</comment>
<dbReference type="Proteomes" id="UP000765509">
    <property type="component" value="Unassembled WGS sequence"/>
</dbReference>
<dbReference type="GO" id="GO:0003964">
    <property type="term" value="F:RNA-directed DNA polymerase activity"/>
    <property type="evidence" value="ECO:0007669"/>
    <property type="project" value="UniProtKB-KW"/>
</dbReference>
<evidence type="ECO:0000256" key="1">
    <source>
        <dbReference type="ARBA" id="ARBA00022679"/>
    </source>
</evidence>
<evidence type="ECO:0000259" key="7">
    <source>
        <dbReference type="Pfam" id="PF17917"/>
    </source>
</evidence>
<keyword evidence="5" id="KW-0378">Hydrolase</keyword>
<dbReference type="PANTHER" id="PTHR37984:SF5">
    <property type="entry name" value="PROTEIN NYNRIN-LIKE"/>
    <property type="match status" value="1"/>
</dbReference>
<dbReference type="InterPro" id="IPR043128">
    <property type="entry name" value="Rev_trsase/Diguanyl_cyclase"/>
</dbReference>
<dbReference type="GO" id="GO:0004519">
    <property type="term" value="F:endonuclease activity"/>
    <property type="evidence" value="ECO:0007669"/>
    <property type="project" value="UniProtKB-KW"/>
</dbReference>
<evidence type="ECO:0000256" key="3">
    <source>
        <dbReference type="ARBA" id="ARBA00022722"/>
    </source>
</evidence>
<dbReference type="InterPro" id="IPR050951">
    <property type="entry name" value="Retrovirus_Pol_polyprotein"/>
</dbReference>
<dbReference type="AlphaFoldDB" id="A0A9Q3DBI2"/>
<keyword evidence="2" id="KW-0548">Nucleotidyltransferase</keyword>
<dbReference type="InterPro" id="IPR041373">
    <property type="entry name" value="RT_RNaseH"/>
</dbReference>
<dbReference type="EMBL" id="AVOT02014367">
    <property type="protein sequence ID" value="MBW0497773.1"/>
    <property type="molecule type" value="Genomic_DNA"/>
</dbReference>
<dbReference type="PANTHER" id="PTHR37984">
    <property type="entry name" value="PROTEIN CBG26694"/>
    <property type="match status" value="1"/>
</dbReference>
<evidence type="ECO:0000313" key="9">
    <source>
        <dbReference type="Proteomes" id="UP000765509"/>
    </source>
</evidence>
<sequence>MQSFQGASGYYRQHKKDLARIAKSLYKVCDQHTVYQMTEERVKAYEELKNSLTNAPFILIPNWKLPLKLYIHACGEGLGAAIHQTQNNNDKPVEEPICFISRQIKPTKARYGGSQMEFLLLMRALEKLHYYLDGTMFDVSTDCNAVKSLISMKTPNIHMLRWQIYIQEYRGNMTIVHESGDIHKSADGLSRWATENTPENQACVPQEEHHIEGICVTDIGTQFFKQVK</sequence>
<evidence type="ECO:0000313" key="8">
    <source>
        <dbReference type="EMBL" id="MBW0497773.1"/>
    </source>
</evidence>
<dbReference type="InterPro" id="IPR043502">
    <property type="entry name" value="DNA/RNA_pol_sf"/>
</dbReference>
<keyword evidence="1" id="KW-0808">Transferase</keyword>
<protein>
    <recommendedName>
        <fullName evidence="7">Reverse transcriptase RNase H-like domain-containing protein</fullName>
    </recommendedName>
</protein>
<gene>
    <name evidence="8" type="ORF">O181_037488</name>
</gene>
<evidence type="ECO:0000256" key="5">
    <source>
        <dbReference type="ARBA" id="ARBA00022801"/>
    </source>
</evidence>
<keyword evidence="6" id="KW-0695">RNA-directed DNA polymerase</keyword>
<dbReference type="SUPFAM" id="SSF56672">
    <property type="entry name" value="DNA/RNA polymerases"/>
    <property type="match status" value="1"/>
</dbReference>
<accession>A0A9Q3DBI2</accession>
<keyword evidence="9" id="KW-1185">Reference proteome</keyword>
<dbReference type="Gene3D" id="3.30.70.270">
    <property type="match status" value="1"/>
</dbReference>
<dbReference type="Pfam" id="PF17917">
    <property type="entry name" value="RT_RNaseH"/>
    <property type="match status" value="1"/>
</dbReference>
<dbReference type="GO" id="GO:0016787">
    <property type="term" value="F:hydrolase activity"/>
    <property type="evidence" value="ECO:0007669"/>
    <property type="project" value="UniProtKB-KW"/>
</dbReference>
<proteinExistence type="predicted"/>
<name>A0A9Q3DBI2_9BASI</name>
<evidence type="ECO:0000256" key="2">
    <source>
        <dbReference type="ARBA" id="ARBA00022695"/>
    </source>
</evidence>
<feature type="domain" description="Reverse transcriptase RNase H-like" evidence="7">
    <location>
        <begin position="64"/>
        <end position="169"/>
    </location>
</feature>